<reference evidence="4 5" key="1">
    <citation type="submission" date="2019-04" db="EMBL/GenBank/DDBJ databases">
        <authorList>
            <person name="Li M."/>
            <person name="Gao C."/>
        </authorList>
    </citation>
    <scope>NUCLEOTIDE SEQUENCE [LARGE SCALE GENOMIC DNA]</scope>
    <source>
        <strain evidence="4 5">BGMRC 2031</strain>
    </source>
</reference>
<dbReference type="Gene3D" id="3.40.50.300">
    <property type="entry name" value="P-loop containing nucleotide triphosphate hydrolases"/>
    <property type="match status" value="1"/>
</dbReference>
<protein>
    <submittedName>
        <fullName evidence="4">PilT/PilU family type 4a pilus ATPase</fullName>
    </submittedName>
</protein>
<dbReference type="SUPFAM" id="SSF52540">
    <property type="entry name" value="P-loop containing nucleoside triphosphate hydrolases"/>
    <property type="match status" value="1"/>
</dbReference>
<feature type="domain" description="Bacterial type II secretion system protein E" evidence="3">
    <location>
        <begin position="116"/>
        <end position="271"/>
    </location>
</feature>
<keyword evidence="5" id="KW-1185">Reference proteome</keyword>
<dbReference type="NCBIfam" id="TIGR01420">
    <property type="entry name" value="pilT_fam"/>
    <property type="match status" value="1"/>
</dbReference>
<organism evidence="4 5">
    <name type="scientific">Martelella alba</name>
    <dbReference type="NCBI Taxonomy" id="2590451"/>
    <lineage>
        <taxon>Bacteria</taxon>
        <taxon>Pseudomonadati</taxon>
        <taxon>Pseudomonadota</taxon>
        <taxon>Alphaproteobacteria</taxon>
        <taxon>Hyphomicrobiales</taxon>
        <taxon>Aurantimonadaceae</taxon>
        <taxon>Martelella</taxon>
    </lineage>
</organism>
<evidence type="ECO:0000256" key="1">
    <source>
        <dbReference type="ARBA" id="ARBA00006611"/>
    </source>
</evidence>
<proteinExistence type="inferred from homology"/>
<dbReference type="PANTHER" id="PTHR30486">
    <property type="entry name" value="TWITCHING MOTILITY PROTEIN PILT"/>
    <property type="match status" value="1"/>
</dbReference>
<comment type="caution">
    <text evidence="4">The sequence shown here is derived from an EMBL/GenBank/DDBJ whole genome shotgun (WGS) entry which is preliminary data.</text>
</comment>
<comment type="similarity">
    <text evidence="1">Belongs to the GSP E family.</text>
</comment>
<dbReference type="InterPro" id="IPR050921">
    <property type="entry name" value="T4SS_GSP_E_ATPase"/>
</dbReference>
<dbReference type="Gene3D" id="3.30.450.90">
    <property type="match status" value="1"/>
</dbReference>
<feature type="compositionally biased region" description="Basic and acidic residues" evidence="2">
    <location>
        <begin position="317"/>
        <end position="331"/>
    </location>
</feature>
<evidence type="ECO:0000313" key="5">
    <source>
        <dbReference type="Proteomes" id="UP000305202"/>
    </source>
</evidence>
<evidence type="ECO:0000256" key="2">
    <source>
        <dbReference type="SAM" id="MobiDB-lite"/>
    </source>
</evidence>
<dbReference type="EMBL" id="SZPQ01000052">
    <property type="protein sequence ID" value="TKI03087.1"/>
    <property type="molecule type" value="Genomic_DNA"/>
</dbReference>
<dbReference type="PANTHER" id="PTHR30486:SF6">
    <property type="entry name" value="TYPE IV PILUS RETRACTATION ATPASE PILT"/>
    <property type="match status" value="1"/>
</dbReference>
<dbReference type="InterPro" id="IPR001482">
    <property type="entry name" value="T2SS/T4SS_dom"/>
</dbReference>
<accession>A0ABY2SEU7</accession>
<name>A0ABY2SEU7_9HYPH</name>
<evidence type="ECO:0000259" key="3">
    <source>
        <dbReference type="Pfam" id="PF00437"/>
    </source>
</evidence>
<dbReference type="InterPro" id="IPR027417">
    <property type="entry name" value="P-loop_NTPase"/>
</dbReference>
<gene>
    <name evidence="4" type="ORF">FCN80_22835</name>
</gene>
<feature type="region of interest" description="Disordered" evidence="2">
    <location>
        <begin position="308"/>
        <end position="331"/>
    </location>
</feature>
<dbReference type="Pfam" id="PF00437">
    <property type="entry name" value="T2SSE"/>
    <property type="match status" value="1"/>
</dbReference>
<dbReference type="RefSeq" id="WP_136992646.1">
    <property type="nucleotide sequence ID" value="NZ_SZPQ01000052.1"/>
</dbReference>
<evidence type="ECO:0000313" key="4">
    <source>
        <dbReference type="EMBL" id="TKI03087.1"/>
    </source>
</evidence>
<dbReference type="InterPro" id="IPR006321">
    <property type="entry name" value="PilT/PilU"/>
</dbReference>
<sequence>MDMDELVAHSVKHNASDLHLCPGLAPIIRIDGELRRLATLPRINDENMNDCCARILDKRARATLAATGQADAAAAFAGGGRVRAHFFRQRSGVSAALRLIPERIPDWTAIGIPPAVAGLLDGARGLLLAVGAAGSGKSASLAAMVHYLNHRRRLHIVTLEDPIEYIHQSALALIQQREIGRHCLDFHAGLHAALRQDPDVLVIGELRGASVIRLALAAAETGHLVLGTLHARHAWQAADRIIESFPSDEQGVARIALADALLAILAQRLVPTGQGGRQALFELMIATPAARNLIRTGKTHLLPGLVQSGGEQGMRTFEQDGRRRGSDSPAG</sequence>
<dbReference type="Proteomes" id="UP000305202">
    <property type="component" value="Unassembled WGS sequence"/>
</dbReference>